<organism evidence="3 4">
    <name type="scientific">Ruficoccus amylovorans</name>
    <dbReference type="NCBI Taxonomy" id="1804625"/>
    <lineage>
        <taxon>Bacteria</taxon>
        <taxon>Pseudomonadati</taxon>
        <taxon>Verrucomicrobiota</taxon>
        <taxon>Opitutia</taxon>
        <taxon>Puniceicoccales</taxon>
        <taxon>Cerasicoccaceae</taxon>
        <taxon>Ruficoccus</taxon>
    </lineage>
</organism>
<dbReference type="Gene3D" id="2.60.40.10">
    <property type="entry name" value="Immunoglobulins"/>
    <property type="match status" value="1"/>
</dbReference>
<dbReference type="InterPro" id="IPR014756">
    <property type="entry name" value="Ig_E-set"/>
</dbReference>
<feature type="domain" description="IPT/TIG" evidence="2">
    <location>
        <begin position="137"/>
        <end position="200"/>
    </location>
</feature>
<proteinExistence type="predicted"/>
<dbReference type="PROSITE" id="PS51257">
    <property type="entry name" value="PROKAR_LIPOPROTEIN"/>
    <property type="match status" value="1"/>
</dbReference>
<dbReference type="AlphaFoldDB" id="A0A842HI78"/>
<feature type="signal peptide" evidence="1">
    <location>
        <begin position="1"/>
        <end position="26"/>
    </location>
</feature>
<dbReference type="InterPro" id="IPR002909">
    <property type="entry name" value="IPT_dom"/>
</dbReference>
<evidence type="ECO:0000256" key="1">
    <source>
        <dbReference type="SAM" id="SignalP"/>
    </source>
</evidence>
<evidence type="ECO:0000259" key="2">
    <source>
        <dbReference type="Pfam" id="PF01833"/>
    </source>
</evidence>
<gene>
    <name evidence="3" type="ORF">H5P28_17465</name>
</gene>
<name>A0A842HI78_9BACT</name>
<dbReference type="SUPFAM" id="SSF81296">
    <property type="entry name" value="E set domains"/>
    <property type="match status" value="1"/>
</dbReference>
<protein>
    <submittedName>
        <fullName evidence="3">IPT/TIG domain-containing protein</fullName>
    </submittedName>
</protein>
<dbReference type="EMBL" id="JACHVB010000060">
    <property type="protein sequence ID" value="MBC2596059.1"/>
    <property type="molecule type" value="Genomic_DNA"/>
</dbReference>
<dbReference type="RefSeq" id="WP_185676975.1">
    <property type="nucleotide sequence ID" value="NZ_JACHVB010000060.1"/>
</dbReference>
<dbReference type="InterPro" id="IPR013783">
    <property type="entry name" value="Ig-like_fold"/>
</dbReference>
<keyword evidence="4" id="KW-1185">Reference proteome</keyword>
<dbReference type="Pfam" id="PF01833">
    <property type="entry name" value="TIG"/>
    <property type="match status" value="1"/>
</dbReference>
<sequence>MSKAKFFFLPLLGLAALLAGCGPSITNLTSNPVPQNPSGIYEISMSVDNMDNSLVKGSFKPYVVIDGEARPMQQSDIGKDIYKYNFAMPEGRNAARYYFILDYQTDFKGDLKDKQAQSGKVYTLALTNRYVITLEAYRGPVGSSIPVVGRGFSKSDKVVIGGFEAETTYYSPTSLSFVVPPLPAGDTYRVEISTGSGLLSVGNFQVDPAKLSVSHSSLSLSSGQREVLVVKIDFAAPQGGLPIDVTTDIPQSVVMPEVAIPAGAMSVSVPIEGGMPGSGSLFVSAPGFSEVRIPVNVVGVYIQERSVDVIQPSGDQVIVEEAEVIQID</sequence>
<keyword evidence="1" id="KW-0732">Signal</keyword>
<feature type="chain" id="PRO_5032271676" evidence="1">
    <location>
        <begin position="27"/>
        <end position="328"/>
    </location>
</feature>
<dbReference type="Proteomes" id="UP000546464">
    <property type="component" value="Unassembled WGS sequence"/>
</dbReference>
<evidence type="ECO:0000313" key="4">
    <source>
        <dbReference type="Proteomes" id="UP000546464"/>
    </source>
</evidence>
<comment type="caution">
    <text evidence="3">The sequence shown here is derived from an EMBL/GenBank/DDBJ whole genome shotgun (WGS) entry which is preliminary data.</text>
</comment>
<accession>A0A842HI78</accession>
<reference evidence="3 4" key="1">
    <citation type="submission" date="2020-07" db="EMBL/GenBank/DDBJ databases">
        <authorList>
            <person name="Feng X."/>
        </authorList>
    </citation>
    <scope>NUCLEOTIDE SEQUENCE [LARGE SCALE GENOMIC DNA]</scope>
    <source>
        <strain evidence="3 4">JCM31066</strain>
    </source>
</reference>
<evidence type="ECO:0000313" key="3">
    <source>
        <dbReference type="EMBL" id="MBC2596059.1"/>
    </source>
</evidence>